<evidence type="ECO:0000313" key="1">
    <source>
        <dbReference type="EMBL" id="GAA4027477.1"/>
    </source>
</evidence>
<gene>
    <name evidence="1" type="ORF">GCM10022212_26980</name>
</gene>
<organism evidence="1 2">
    <name type="scientific">Actimicrobium antarcticum</name>
    <dbReference type="NCBI Taxonomy" id="1051899"/>
    <lineage>
        <taxon>Bacteria</taxon>
        <taxon>Pseudomonadati</taxon>
        <taxon>Pseudomonadota</taxon>
        <taxon>Betaproteobacteria</taxon>
        <taxon>Burkholderiales</taxon>
        <taxon>Oxalobacteraceae</taxon>
        <taxon>Actimicrobium</taxon>
    </lineage>
</organism>
<sequence>MGGTGIIKRLFDKKNIDLHTYSLKKIDDLISSKDFSKFLSDNQTLVNQRLFHLVKPGNDQLFKNLLADYVTESLTHAKNK</sequence>
<dbReference type="Proteomes" id="UP001501353">
    <property type="component" value="Unassembled WGS sequence"/>
</dbReference>
<protein>
    <submittedName>
        <fullName evidence="1">Uncharacterized protein</fullName>
    </submittedName>
</protein>
<evidence type="ECO:0000313" key="2">
    <source>
        <dbReference type="Proteomes" id="UP001501353"/>
    </source>
</evidence>
<accession>A0ABP7TK33</accession>
<keyword evidence="2" id="KW-1185">Reference proteome</keyword>
<reference evidence="2" key="1">
    <citation type="journal article" date="2019" name="Int. J. Syst. Evol. Microbiol.">
        <title>The Global Catalogue of Microorganisms (GCM) 10K type strain sequencing project: providing services to taxonomists for standard genome sequencing and annotation.</title>
        <authorList>
            <consortium name="The Broad Institute Genomics Platform"/>
            <consortium name="The Broad Institute Genome Sequencing Center for Infectious Disease"/>
            <person name="Wu L."/>
            <person name="Ma J."/>
        </authorList>
    </citation>
    <scope>NUCLEOTIDE SEQUENCE [LARGE SCALE GENOMIC DNA]</scope>
    <source>
        <strain evidence="2">JCM 16673</strain>
    </source>
</reference>
<comment type="caution">
    <text evidence="1">The sequence shown here is derived from an EMBL/GenBank/DDBJ whole genome shotgun (WGS) entry which is preliminary data.</text>
</comment>
<dbReference type="EMBL" id="BAAAZE010000010">
    <property type="protein sequence ID" value="GAA4027477.1"/>
    <property type="molecule type" value="Genomic_DNA"/>
</dbReference>
<proteinExistence type="predicted"/>
<name>A0ABP7TK33_9BURK</name>